<keyword evidence="1" id="KW-0805">Transcription regulation</keyword>
<reference evidence="4" key="2">
    <citation type="journal article" date="2015" name="Data Brief">
        <title>Shoot transcriptome of the giant reed, Arundo donax.</title>
        <authorList>
            <person name="Barrero R.A."/>
            <person name="Guerrero F.D."/>
            <person name="Moolhuijzen P."/>
            <person name="Goolsby J.A."/>
            <person name="Tidwell J."/>
            <person name="Bellgard S.E."/>
            <person name="Bellgard M.I."/>
        </authorList>
    </citation>
    <scope>NUCLEOTIDE SEQUENCE</scope>
    <source>
        <tissue evidence="4">Shoot tissue taken approximately 20 cm above the soil surface</tissue>
    </source>
</reference>
<keyword evidence="1" id="KW-0238">DNA-binding</keyword>
<dbReference type="EMBL" id="GBRH01235234">
    <property type="protein sequence ID" value="JAD62661.1"/>
    <property type="molecule type" value="Transcribed_RNA"/>
</dbReference>
<reference evidence="4" key="1">
    <citation type="submission" date="2014-09" db="EMBL/GenBank/DDBJ databases">
        <authorList>
            <person name="Magalhaes I.L.F."/>
            <person name="Oliveira U."/>
            <person name="Santos F.R."/>
            <person name="Vidigal T.H.D.A."/>
            <person name="Brescovit A.D."/>
            <person name="Santos A.J."/>
        </authorList>
    </citation>
    <scope>NUCLEOTIDE SEQUENCE</scope>
    <source>
        <tissue evidence="4">Shoot tissue taken approximately 20 cm above the soil surface</tissue>
    </source>
</reference>
<comment type="subcellular location">
    <subcellularLocation>
        <location evidence="1">Nucleus</location>
    </subcellularLocation>
</comment>
<protein>
    <recommendedName>
        <fullName evidence="1">AT-hook motif nuclear-localized protein</fullName>
    </recommendedName>
</protein>
<name>A0A0A9BH54_ARUDO</name>
<feature type="compositionally biased region" description="Polar residues" evidence="2">
    <location>
        <begin position="347"/>
        <end position="376"/>
    </location>
</feature>
<dbReference type="SUPFAM" id="SSF117856">
    <property type="entry name" value="AF0104/ALDC/Ptd012-like"/>
    <property type="match status" value="1"/>
</dbReference>
<feature type="compositionally biased region" description="Pro residues" evidence="2">
    <location>
        <begin position="60"/>
        <end position="82"/>
    </location>
</feature>
<keyword evidence="1" id="KW-0539">Nucleus</keyword>
<comment type="function">
    <text evidence="1">Transcription factor that specifically binds AT-rich DNA sequences related to the nuclear matrix attachment regions (MARs).</text>
</comment>
<comment type="domain">
    <text evidence="1">The PPC domain mediates interactions between AHL proteins.</text>
</comment>
<dbReference type="GO" id="GO:0003680">
    <property type="term" value="F:minor groove of adenine-thymine-rich DNA binding"/>
    <property type="evidence" value="ECO:0007669"/>
    <property type="project" value="UniProtKB-UniRule"/>
</dbReference>
<keyword evidence="1" id="KW-0804">Transcription</keyword>
<evidence type="ECO:0000259" key="3">
    <source>
        <dbReference type="PROSITE" id="PS51742"/>
    </source>
</evidence>
<feature type="region of interest" description="Disordered" evidence="2">
    <location>
        <begin position="54"/>
        <end position="103"/>
    </location>
</feature>
<feature type="region of interest" description="Disordered" evidence="2">
    <location>
        <begin position="347"/>
        <end position="412"/>
    </location>
</feature>
<dbReference type="InterPro" id="IPR039605">
    <property type="entry name" value="AHL"/>
</dbReference>
<dbReference type="Gene3D" id="3.30.1330.80">
    <property type="entry name" value="Hypothetical protein, similar to alpha- acetolactate decarboxylase, domain 2"/>
    <property type="match status" value="1"/>
</dbReference>
<evidence type="ECO:0000256" key="2">
    <source>
        <dbReference type="SAM" id="MobiDB-lite"/>
    </source>
</evidence>
<dbReference type="AlphaFoldDB" id="A0A0A9BH54"/>
<organism evidence="4">
    <name type="scientific">Arundo donax</name>
    <name type="common">Giant reed</name>
    <name type="synonym">Donax arundinaceus</name>
    <dbReference type="NCBI Taxonomy" id="35708"/>
    <lineage>
        <taxon>Eukaryota</taxon>
        <taxon>Viridiplantae</taxon>
        <taxon>Streptophyta</taxon>
        <taxon>Embryophyta</taxon>
        <taxon>Tracheophyta</taxon>
        <taxon>Spermatophyta</taxon>
        <taxon>Magnoliopsida</taxon>
        <taxon>Liliopsida</taxon>
        <taxon>Poales</taxon>
        <taxon>Poaceae</taxon>
        <taxon>PACMAD clade</taxon>
        <taxon>Arundinoideae</taxon>
        <taxon>Arundineae</taxon>
        <taxon>Arundo</taxon>
    </lineage>
</organism>
<feature type="compositionally biased region" description="Polar residues" evidence="2">
    <location>
        <begin position="387"/>
        <end position="412"/>
    </location>
</feature>
<dbReference type="Pfam" id="PF03479">
    <property type="entry name" value="PCC"/>
    <property type="match status" value="1"/>
</dbReference>
<dbReference type="PANTHER" id="PTHR31500:SF20">
    <property type="entry name" value="AT-HOOK MOTIF NUCLEAR-LOCALIZED PROTEIN"/>
    <property type="match status" value="1"/>
</dbReference>
<evidence type="ECO:0000313" key="4">
    <source>
        <dbReference type="EMBL" id="JAD62661.1"/>
    </source>
</evidence>
<dbReference type="CDD" id="cd11378">
    <property type="entry name" value="DUF296"/>
    <property type="match status" value="1"/>
</dbReference>
<feature type="region of interest" description="Disordered" evidence="2">
    <location>
        <begin position="1"/>
        <end position="26"/>
    </location>
</feature>
<sequence length="429" mass="44925">MKKEREEEGGGAAMPPSLVLPSPSTASAARVLGRAMEGASGFYSLRAPSPIVRAMRTRLNPPPPLAAAPPPPPLPPPPPPQVPEKRRRGRPRNCDRLLPPPGFLLPPPARAPPALAAPWPTLAAHGQCQLGGLQPHVLKIDVGEDVVSRIVEVSQMNGKAVCVLSVLGAVQEANLLHSSSVILNHKGPLEIVRMFGSILTPDAPRFKCLSVTLACADFSVVGGVIAGPLIAATPVQATIGSFYNDAFWPNKAPKIIAHNPNSQVTTGYGVTSYPNSHVAISNGISHRLGSLFAIGTGNMRYPNSQVAIDGRTHWPNSWIPIRYGSTHHPNSHVTIGDGSARHCNSQVPVGTGSTDQPNSHVTVSDGTTNNINSQATIGDGSMHYPESQVTGGDGSTSHANSHVTAGNGSTNNTISLVTLGDGSMHYPKF</sequence>
<accession>A0A0A9BH54</accession>
<evidence type="ECO:0000256" key="1">
    <source>
        <dbReference type="RuleBase" id="RU367031"/>
    </source>
</evidence>
<proteinExistence type="predicted"/>
<dbReference type="GO" id="GO:0005634">
    <property type="term" value="C:nucleus"/>
    <property type="evidence" value="ECO:0007669"/>
    <property type="project" value="UniProtKB-SubCell"/>
</dbReference>
<feature type="domain" description="PPC" evidence="3">
    <location>
        <begin position="130"/>
        <end position="263"/>
    </location>
</feature>
<dbReference type="PROSITE" id="PS51742">
    <property type="entry name" value="PPC"/>
    <property type="match status" value="1"/>
</dbReference>
<dbReference type="PANTHER" id="PTHR31500">
    <property type="entry name" value="AT-HOOK MOTIF NUCLEAR-LOCALIZED PROTEIN 9"/>
    <property type="match status" value="1"/>
</dbReference>
<dbReference type="InterPro" id="IPR005175">
    <property type="entry name" value="PPC_dom"/>
</dbReference>